<evidence type="ECO:0000259" key="2">
    <source>
        <dbReference type="Pfam" id="PF13635"/>
    </source>
</evidence>
<name>D2ZNT8_METSM</name>
<comment type="caution">
    <text evidence="3">The sequence shown here is derived from an EMBL/GenBank/DDBJ whole genome shotgun (WGS) entry which is preliminary data.</text>
</comment>
<dbReference type="Pfam" id="PF13173">
    <property type="entry name" value="AAA_14"/>
    <property type="match status" value="1"/>
</dbReference>
<evidence type="ECO:0000313" key="3">
    <source>
        <dbReference type="EMBL" id="EFC92935.1"/>
    </source>
</evidence>
<dbReference type="RefSeq" id="WP_004032623.1">
    <property type="nucleotide sequence ID" value="NZ_GG704759.1"/>
</dbReference>
<dbReference type="GeneID" id="301000881"/>
<accession>D2ZNT8</accession>
<dbReference type="PANTHER" id="PTHR33295:SF20">
    <property type="entry name" value="ATPASE"/>
    <property type="match status" value="1"/>
</dbReference>
<dbReference type="Proteomes" id="UP000004028">
    <property type="component" value="Unassembled WGS sequence"/>
</dbReference>
<reference evidence="3 4" key="1">
    <citation type="submission" date="2010-01" db="EMBL/GenBank/DDBJ databases">
        <authorList>
            <person name="Weinstock G."/>
            <person name="Sodergren E."/>
            <person name="Clifton S."/>
            <person name="Fulton L."/>
            <person name="Fulton B."/>
            <person name="Courtney L."/>
            <person name="Fronick C."/>
            <person name="Harrison M."/>
            <person name="Strong C."/>
            <person name="Farmer C."/>
            <person name="Delahaunty K."/>
            <person name="Markovic C."/>
            <person name="Hall O."/>
            <person name="Minx P."/>
            <person name="Tomlinson C."/>
            <person name="Mitreva M."/>
            <person name="Nelson J."/>
            <person name="Hou S."/>
            <person name="Wollam A."/>
            <person name="Pepin K.H."/>
            <person name="Johnson M."/>
            <person name="Bhonagiri V."/>
            <person name="Nash W.E."/>
            <person name="Warren W."/>
            <person name="Chinwalla A."/>
            <person name="Mardis E.R."/>
            <person name="Wilson R.K."/>
        </authorList>
    </citation>
    <scope>NUCLEOTIDE SEQUENCE [LARGE SCALE GENOMIC DNA]</scope>
    <source>
        <strain evidence="3 4">DSM 2374</strain>
    </source>
</reference>
<dbReference type="Pfam" id="PF13635">
    <property type="entry name" value="DUF4143"/>
    <property type="match status" value="1"/>
</dbReference>
<feature type="domain" description="AAA" evidence="1">
    <location>
        <begin position="20"/>
        <end position="150"/>
    </location>
</feature>
<dbReference type="AlphaFoldDB" id="D2ZNT8"/>
<dbReference type="EMBL" id="ABYV02000006">
    <property type="protein sequence ID" value="EFC92935.1"/>
    <property type="molecule type" value="Genomic_DNA"/>
</dbReference>
<dbReference type="PATRIC" id="fig|521002.11.peg.483"/>
<dbReference type="InterPro" id="IPR041682">
    <property type="entry name" value="AAA_14"/>
</dbReference>
<dbReference type="InterPro" id="IPR025420">
    <property type="entry name" value="DUF4143"/>
</dbReference>
<gene>
    <name evidence="3" type="ORF">METSMIF1_02495</name>
</gene>
<dbReference type="PANTHER" id="PTHR33295">
    <property type="entry name" value="ATPASE"/>
    <property type="match status" value="1"/>
</dbReference>
<dbReference type="SUPFAM" id="SSF52540">
    <property type="entry name" value="P-loop containing nucleoside triphosphate hydrolases"/>
    <property type="match status" value="1"/>
</dbReference>
<dbReference type="InterPro" id="IPR027417">
    <property type="entry name" value="P-loop_NTPase"/>
</dbReference>
<protein>
    <recommendedName>
        <fullName evidence="5">ATPase</fullName>
    </recommendedName>
</protein>
<evidence type="ECO:0008006" key="5">
    <source>
        <dbReference type="Google" id="ProtNLM"/>
    </source>
</evidence>
<evidence type="ECO:0000259" key="1">
    <source>
        <dbReference type="Pfam" id="PF13173"/>
    </source>
</evidence>
<evidence type="ECO:0000313" key="4">
    <source>
        <dbReference type="Proteomes" id="UP000004028"/>
    </source>
</evidence>
<organism evidence="3 4">
    <name type="scientific">Methanobrevibacter smithii DSM 2374</name>
    <dbReference type="NCBI Taxonomy" id="521002"/>
    <lineage>
        <taxon>Archaea</taxon>
        <taxon>Methanobacteriati</taxon>
        <taxon>Methanobacteriota</taxon>
        <taxon>Methanomada group</taxon>
        <taxon>Methanobacteria</taxon>
        <taxon>Methanobacteriales</taxon>
        <taxon>Methanobacteriaceae</taxon>
        <taxon>Methanobrevibacter</taxon>
    </lineage>
</organism>
<sequence>MVKRELYIDKIRPLIDKDIIKVITGIRRCGKSYFLNLIVEELKNNGIKDENIILINLESMKYNSLKTKEELDDVVLNLTKNISGRFYLLFDEIQNIERWEKAITGYKVDFNCDIYITGSNSKLLSGELATFLAGRYMEIKMYPFSFNEFLSYKGGNNEMELFQEYFKYGGMPFTLELNSQQKIDYLNDIYNSIVLKDIVEKYKLRDVNLLNRLILYILDNIGNPFSVTGISKYLKHFNIGFSNNTLYNYLQYLENALIISKLPREDIQGKKLFKLSEKYYVTDHGFAAALLGERQQNIGGILENIVYIEFLRHGYDVSVGRIKNYEIDFICRKNKRKVYVQVCFQLNSPETQEREFRPLKLIDDNFEKIVISMDDFDFSCDGIKHLNMIKFLKEFI</sequence>
<dbReference type="HOGENOM" id="CLU_041527_1_1_2"/>
<proteinExistence type="predicted"/>
<feature type="domain" description="DUF4143" evidence="2">
    <location>
        <begin position="196"/>
        <end position="343"/>
    </location>
</feature>